<keyword evidence="2" id="KW-0503">Monooxygenase</keyword>
<gene>
    <name evidence="2" type="ORF">ENJ74_02970</name>
</gene>
<evidence type="ECO:0000313" key="2">
    <source>
        <dbReference type="EMBL" id="HFC03815.1"/>
    </source>
</evidence>
<dbReference type="Gene3D" id="3.30.70.100">
    <property type="match status" value="1"/>
</dbReference>
<dbReference type="InterPro" id="IPR011008">
    <property type="entry name" value="Dimeric_a/b-barrel"/>
</dbReference>
<sequence>MVVKQVTFIAQSGHEEPLRILLRDMVQPSRAEQGCLRYDIYEMSRIPGHFVVVEAWESEEALEGHRHSEHYLYYKANYEVHTAEKYSQELTPLFEEF</sequence>
<reference evidence="2" key="1">
    <citation type="journal article" date="2020" name="mSystems">
        <title>Genome- and Community-Level Interaction Insights into Carbon Utilization and Element Cycling Functions of Hydrothermarchaeota in Hydrothermal Sediment.</title>
        <authorList>
            <person name="Zhou Z."/>
            <person name="Liu Y."/>
            <person name="Xu W."/>
            <person name="Pan J."/>
            <person name="Luo Z.H."/>
            <person name="Li M."/>
        </authorList>
    </citation>
    <scope>NUCLEOTIDE SEQUENCE [LARGE SCALE GENOMIC DNA]</scope>
    <source>
        <strain evidence="2">HyVt-513</strain>
    </source>
</reference>
<dbReference type="PANTHER" id="PTHR33336">
    <property type="entry name" value="QUINOL MONOOXYGENASE YGIN-RELATED"/>
    <property type="match status" value="1"/>
</dbReference>
<dbReference type="Proteomes" id="UP000885722">
    <property type="component" value="Unassembled WGS sequence"/>
</dbReference>
<dbReference type="EMBL" id="DRNO01000200">
    <property type="protein sequence ID" value="HFC03815.1"/>
    <property type="molecule type" value="Genomic_DNA"/>
</dbReference>
<dbReference type="PANTHER" id="PTHR33336:SF3">
    <property type="entry name" value="ABM DOMAIN-CONTAINING PROTEIN"/>
    <property type="match status" value="1"/>
</dbReference>
<accession>A0A7V2SLT1</accession>
<evidence type="ECO:0000259" key="1">
    <source>
        <dbReference type="PROSITE" id="PS51725"/>
    </source>
</evidence>
<protein>
    <submittedName>
        <fullName evidence="2">Antibiotic biosynthesis monooxygenase</fullName>
    </submittedName>
</protein>
<name>A0A7V2SLT1_9BACT</name>
<feature type="domain" description="ABM" evidence="1">
    <location>
        <begin position="2"/>
        <end position="94"/>
    </location>
</feature>
<keyword evidence="2" id="KW-0560">Oxidoreductase</keyword>
<dbReference type="InterPro" id="IPR050744">
    <property type="entry name" value="AI-2_Isomerase_LsrG"/>
</dbReference>
<proteinExistence type="predicted"/>
<dbReference type="SUPFAM" id="SSF54909">
    <property type="entry name" value="Dimeric alpha+beta barrel"/>
    <property type="match status" value="1"/>
</dbReference>
<dbReference type="PROSITE" id="PS51725">
    <property type="entry name" value="ABM"/>
    <property type="match status" value="1"/>
</dbReference>
<dbReference type="AlphaFoldDB" id="A0A7V2SLT1"/>
<dbReference type="InterPro" id="IPR007138">
    <property type="entry name" value="ABM_dom"/>
</dbReference>
<comment type="caution">
    <text evidence="2">The sequence shown here is derived from an EMBL/GenBank/DDBJ whole genome shotgun (WGS) entry which is preliminary data.</text>
</comment>
<dbReference type="GO" id="GO:0004497">
    <property type="term" value="F:monooxygenase activity"/>
    <property type="evidence" value="ECO:0007669"/>
    <property type="project" value="UniProtKB-KW"/>
</dbReference>
<dbReference type="Pfam" id="PF03992">
    <property type="entry name" value="ABM"/>
    <property type="match status" value="1"/>
</dbReference>
<organism evidence="2">
    <name type="scientific">Nitratifractor salsuginis</name>
    <dbReference type="NCBI Taxonomy" id="269261"/>
    <lineage>
        <taxon>Bacteria</taxon>
        <taxon>Pseudomonadati</taxon>
        <taxon>Campylobacterota</taxon>
        <taxon>Epsilonproteobacteria</taxon>
        <taxon>Campylobacterales</taxon>
        <taxon>Sulfurovaceae</taxon>
        <taxon>Nitratifractor</taxon>
    </lineage>
</organism>